<organism evidence="1 2">
    <name type="scientific">Pseudomonas arsenicoxydans</name>
    <dbReference type="NCBI Taxonomy" id="702115"/>
    <lineage>
        <taxon>Bacteria</taxon>
        <taxon>Pseudomonadati</taxon>
        <taxon>Pseudomonadota</taxon>
        <taxon>Gammaproteobacteria</taxon>
        <taxon>Pseudomonadales</taxon>
        <taxon>Pseudomonadaceae</taxon>
        <taxon>Pseudomonas</taxon>
    </lineage>
</organism>
<dbReference type="AlphaFoldDB" id="A0A502I707"/>
<dbReference type="GO" id="GO:0003677">
    <property type="term" value="F:DNA binding"/>
    <property type="evidence" value="ECO:0007669"/>
    <property type="project" value="UniProtKB-KW"/>
</dbReference>
<dbReference type="RefSeq" id="WP_140664115.1">
    <property type="nucleotide sequence ID" value="NZ_RCZE01000001.1"/>
</dbReference>
<dbReference type="Gene3D" id="1.20.1170.10">
    <property type="match status" value="1"/>
</dbReference>
<dbReference type="CDD" id="cd22657">
    <property type="entry name" value="ClyA_XaxA-like"/>
    <property type="match status" value="1"/>
</dbReference>
<sequence>MTDNLLWEDALKNASRVQIAELAAVVPVTMVNASISKPLARLGSVMDVATRESGLLLTKTEIVNLRKYEALGLQLPYTLQAVIDYLRFGAGEDGGKGLKAEDFLQTFSTTREHAKKWSDIRSRVMLTSEHLRVFGTRMQNYGIQMVKLEDELTASGVLKKYGIKTLEDLDKLKLDLGDEFPDLSLGEETIVDFKYVLNEIKKDIAGNLDNVERIKVDLDSFGNELRLKVHPEIKHRLELISTNRYPQDVKDLDTETSRLSVQIAEKSTQYKALVEKSLGSAAALNIFGLGMSIYYGVEAEAIRKERNALEETLNRALAVLGNKNQTLARLKVVELKLQNLDLAAVHADVATKNLRHTWNVLHLYISNSNEAAGEITDAMRFRMFNLHFANVVNPWKDIVNDARSLNEIFKEADEEYIGGMTARKASVMKILTGNTYPVADSLLMKKSLSKMNAELTTANAIFTRHQYLPALKDTYVQLVRSVDSCAETLKDAALKSSNELKTNRQMLMAIEAELKSEAEGENDIEIIEEFLRERNLQLKKAIVKTEGMTEDIRKKLHEVSSSFDKTTTMGYISGLEKDKKSYLEVIEQLQVALSQSQSEKKTISDAIEAIEKAGIEKIGKDVALTIDKLLELGMKPTELELVKFAIETVKKAIEDIGAGLRFIDMIRGSDAVQAKIDGLLNRLQSEKSKQTAADEKVKFIQAAHLIEDQRSVYVAEYEKAVESFELFLASMGFDKFSDDTDYSAAFQKEAAIFISYLSPLSKP</sequence>
<accession>A0A502I707</accession>
<dbReference type="NCBIfam" id="NF033928">
    <property type="entry name" value="alph_xenorhab_A"/>
    <property type="match status" value="1"/>
</dbReference>
<comment type="caution">
    <text evidence="1">The sequence shown here is derived from an EMBL/GenBank/DDBJ whole genome shotgun (WGS) entry which is preliminary data.</text>
</comment>
<gene>
    <name evidence="1" type="ORF">EAH78_00585</name>
</gene>
<dbReference type="EMBL" id="RCZE01000001">
    <property type="protein sequence ID" value="TPG81432.1"/>
    <property type="molecule type" value="Genomic_DNA"/>
</dbReference>
<reference evidence="1 2" key="1">
    <citation type="journal article" date="2019" name="Environ. Microbiol.">
        <title>Species interactions and distinct microbial communities in high Arctic permafrost affected cryosols are associated with the CH4 and CO2 gas fluxes.</title>
        <authorList>
            <person name="Altshuler I."/>
            <person name="Hamel J."/>
            <person name="Turney S."/>
            <person name="Magnuson E."/>
            <person name="Levesque R."/>
            <person name="Greer C."/>
            <person name="Whyte L.G."/>
        </authorList>
    </citation>
    <scope>NUCLEOTIDE SEQUENCE [LARGE SCALE GENOMIC DNA]</scope>
    <source>
        <strain evidence="1 2">E3</strain>
    </source>
</reference>
<protein>
    <submittedName>
        <fullName evidence="1">DNA-binding protein</fullName>
    </submittedName>
</protein>
<dbReference type="SUPFAM" id="SSF58100">
    <property type="entry name" value="Bacterial hemolysins"/>
    <property type="match status" value="1"/>
</dbReference>
<evidence type="ECO:0000313" key="2">
    <source>
        <dbReference type="Proteomes" id="UP000317933"/>
    </source>
</evidence>
<dbReference type="Proteomes" id="UP000317933">
    <property type="component" value="Unassembled WGS sequence"/>
</dbReference>
<proteinExistence type="predicted"/>
<name>A0A502I707_9PSED</name>
<dbReference type="InterPro" id="IPR047760">
    <property type="entry name" value="XaxB-like"/>
</dbReference>
<keyword evidence="1" id="KW-0238">DNA-binding</keyword>
<dbReference type="NCBIfam" id="NF033927">
    <property type="entry name" value="alph_xenorhab_B"/>
    <property type="match status" value="1"/>
</dbReference>
<evidence type="ECO:0000313" key="1">
    <source>
        <dbReference type="EMBL" id="TPG81432.1"/>
    </source>
</evidence>